<reference evidence="1" key="2">
    <citation type="submission" date="2022-06" db="UniProtKB">
        <authorList>
            <consortium name="EnsemblMetazoa"/>
        </authorList>
    </citation>
    <scope>IDENTIFICATION</scope>
    <source>
        <strain evidence="1">PS312</strain>
    </source>
</reference>
<proteinExistence type="predicted"/>
<evidence type="ECO:0000313" key="1">
    <source>
        <dbReference type="EnsemblMetazoa" id="PPA25248.1"/>
    </source>
</evidence>
<accession>A0A2A6C9T2</accession>
<sequence>MSRESVHEIAMTYSSEVSATALDLLNGVNSIPCWLRARLQETDYQLNWQTKRIKKILAVNDVTMTPTCQILNALVWVSFLMCASNLGVLIGTFIFPGIFPYLFGRHGTMILAIVVLPIFMRMKLKAEKFEYNVETRRSLLLYSLNMGIMLGSLFPLDYFHHVLTLPLLPLCLAFSYQILSAGLDRRLSVSLGCFGLSSILFGVAFFSFNSLSLLNIYSHLTTLAVTTLMLMFILGEIRTPEQTSAGYEMFVIMLVAIVRMMADSLGRPYRYKYYY</sequence>
<dbReference type="EnsemblMetazoa" id="PPA25248.1">
    <property type="protein sequence ID" value="PPA25248.1"/>
    <property type="gene ID" value="WBGene00114802"/>
</dbReference>
<dbReference type="InterPro" id="IPR008574">
    <property type="entry name" value="Nematodes_ZYG-11_interact"/>
</dbReference>
<dbReference type="AlphaFoldDB" id="A0A2A6C9T2"/>
<protein>
    <submittedName>
        <fullName evidence="1">Uncharacterized protein</fullName>
    </submittedName>
</protein>
<dbReference type="Pfam" id="PF05884">
    <property type="entry name" value="ZYG-11_interact"/>
    <property type="match status" value="1"/>
</dbReference>
<accession>A0A8R1UFQ2</accession>
<organism evidence="1 2">
    <name type="scientific">Pristionchus pacificus</name>
    <name type="common">Parasitic nematode worm</name>
    <dbReference type="NCBI Taxonomy" id="54126"/>
    <lineage>
        <taxon>Eukaryota</taxon>
        <taxon>Metazoa</taxon>
        <taxon>Ecdysozoa</taxon>
        <taxon>Nematoda</taxon>
        <taxon>Chromadorea</taxon>
        <taxon>Rhabditida</taxon>
        <taxon>Rhabditina</taxon>
        <taxon>Diplogasteromorpha</taxon>
        <taxon>Diplogasteroidea</taxon>
        <taxon>Neodiplogasteridae</taxon>
        <taxon>Pristionchus</taxon>
    </lineage>
</organism>
<reference evidence="2" key="1">
    <citation type="journal article" date="2008" name="Nat. Genet.">
        <title>The Pristionchus pacificus genome provides a unique perspective on nematode lifestyle and parasitism.</title>
        <authorList>
            <person name="Dieterich C."/>
            <person name="Clifton S.W."/>
            <person name="Schuster L.N."/>
            <person name="Chinwalla A."/>
            <person name="Delehaunty K."/>
            <person name="Dinkelacker I."/>
            <person name="Fulton L."/>
            <person name="Fulton R."/>
            <person name="Godfrey J."/>
            <person name="Minx P."/>
            <person name="Mitreva M."/>
            <person name="Roeseler W."/>
            <person name="Tian H."/>
            <person name="Witte H."/>
            <person name="Yang S.P."/>
            <person name="Wilson R.K."/>
            <person name="Sommer R.J."/>
        </authorList>
    </citation>
    <scope>NUCLEOTIDE SEQUENCE [LARGE SCALE GENOMIC DNA]</scope>
    <source>
        <strain evidence="2">PS312</strain>
    </source>
</reference>
<dbReference type="Proteomes" id="UP000005239">
    <property type="component" value="Unassembled WGS sequence"/>
</dbReference>
<dbReference type="PANTHER" id="PTHR31176">
    <property type="entry name" value="MFS DOMAIN-CONTAINING PROTEIN-RELATED"/>
    <property type="match status" value="1"/>
</dbReference>
<keyword evidence="2" id="KW-1185">Reference proteome</keyword>
<evidence type="ECO:0000313" key="2">
    <source>
        <dbReference type="Proteomes" id="UP000005239"/>
    </source>
</evidence>
<dbReference type="PANTHER" id="PTHR31176:SF1">
    <property type="entry name" value="MFS DOMAIN-CONTAINING PROTEIN-RELATED"/>
    <property type="match status" value="1"/>
</dbReference>
<gene>
    <name evidence="1" type="primary">WBGene00114802</name>
</gene>
<name>A0A2A6C9T2_PRIPA</name>